<dbReference type="Pfam" id="PF03009">
    <property type="entry name" value="GDPD"/>
    <property type="match status" value="1"/>
</dbReference>
<name>A0A5C6CBB9_9BACT</name>
<dbReference type="EMBL" id="SJPT01000009">
    <property type="protein sequence ID" value="TWU20119.1"/>
    <property type="molecule type" value="Genomic_DNA"/>
</dbReference>
<protein>
    <submittedName>
        <fullName evidence="3">Putative glycerophosphoryl diester phosphodiesterase 1</fullName>
        <ecNumber evidence="3">3.1.4.46</ecNumber>
    </submittedName>
</protein>
<evidence type="ECO:0000313" key="4">
    <source>
        <dbReference type="Proteomes" id="UP000316304"/>
    </source>
</evidence>
<dbReference type="OrthoDB" id="238714at2"/>
<keyword evidence="3" id="KW-0378">Hydrolase</keyword>
<feature type="chain" id="PRO_5022957494" evidence="1">
    <location>
        <begin position="22"/>
        <end position="276"/>
    </location>
</feature>
<reference evidence="3 4" key="1">
    <citation type="submission" date="2019-02" db="EMBL/GenBank/DDBJ databases">
        <title>Deep-cultivation of Planctomycetes and their phenomic and genomic characterization uncovers novel biology.</title>
        <authorList>
            <person name="Wiegand S."/>
            <person name="Jogler M."/>
            <person name="Boedeker C."/>
            <person name="Pinto D."/>
            <person name="Vollmers J."/>
            <person name="Rivas-Marin E."/>
            <person name="Kohn T."/>
            <person name="Peeters S.H."/>
            <person name="Heuer A."/>
            <person name="Rast P."/>
            <person name="Oberbeckmann S."/>
            <person name="Bunk B."/>
            <person name="Jeske O."/>
            <person name="Meyerdierks A."/>
            <person name="Storesund J.E."/>
            <person name="Kallscheuer N."/>
            <person name="Luecker S."/>
            <person name="Lage O.M."/>
            <person name="Pohl T."/>
            <person name="Merkel B.J."/>
            <person name="Hornburger P."/>
            <person name="Mueller R.-W."/>
            <person name="Bruemmer F."/>
            <person name="Labrenz M."/>
            <person name="Spormann A.M."/>
            <person name="Op Den Camp H."/>
            <person name="Overmann J."/>
            <person name="Amann R."/>
            <person name="Jetten M.S.M."/>
            <person name="Mascher T."/>
            <person name="Medema M.H."/>
            <person name="Devos D.P."/>
            <person name="Kaster A.-K."/>
            <person name="Ovreas L."/>
            <person name="Rohde M."/>
            <person name="Galperin M.Y."/>
            <person name="Jogler C."/>
        </authorList>
    </citation>
    <scope>NUCLEOTIDE SEQUENCE [LARGE SCALE GENOMIC DNA]</scope>
    <source>
        <strain evidence="3 4">Pla52o</strain>
    </source>
</reference>
<organism evidence="3 4">
    <name type="scientific">Novipirellula galeiformis</name>
    <dbReference type="NCBI Taxonomy" id="2528004"/>
    <lineage>
        <taxon>Bacteria</taxon>
        <taxon>Pseudomonadati</taxon>
        <taxon>Planctomycetota</taxon>
        <taxon>Planctomycetia</taxon>
        <taxon>Pirellulales</taxon>
        <taxon>Pirellulaceae</taxon>
        <taxon>Novipirellula</taxon>
    </lineage>
</organism>
<dbReference type="GO" id="GO:0006629">
    <property type="term" value="P:lipid metabolic process"/>
    <property type="evidence" value="ECO:0007669"/>
    <property type="project" value="InterPro"/>
</dbReference>
<dbReference type="GO" id="GO:0008889">
    <property type="term" value="F:glycerophosphodiester phosphodiesterase activity"/>
    <property type="evidence" value="ECO:0007669"/>
    <property type="project" value="UniProtKB-EC"/>
</dbReference>
<dbReference type="SUPFAM" id="SSF51695">
    <property type="entry name" value="PLC-like phosphodiesterases"/>
    <property type="match status" value="1"/>
</dbReference>
<proteinExistence type="predicted"/>
<feature type="domain" description="GP-PDE" evidence="2">
    <location>
        <begin position="24"/>
        <end position="270"/>
    </location>
</feature>
<feature type="signal peptide" evidence="1">
    <location>
        <begin position="1"/>
        <end position="21"/>
    </location>
</feature>
<dbReference type="Proteomes" id="UP000316304">
    <property type="component" value="Unassembled WGS sequence"/>
</dbReference>
<keyword evidence="1" id="KW-0732">Signal</keyword>
<evidence type="ECO:0000313" key="3">
    <source>
        <dbReference type="EMBL" id="TWU20119.1"/>
    </source>
</evidence>
<dbReference type="RefSeq" id="WP_146596655.1">
    <property type="nucleotide sequence ID" value="NZ_SJPT01000009.1"/>
</dbReference>
<evidence type="ECO:0000256" key="1">
    <source>
        <dbReference type="SAM" id="SignalP"/>
    </source>
</evidence>
<evidence type="ECO:0000259" key="2">
    <source>
        <dbReference type="PROSITE" id="PS51704"/>
    </source>
</evidence>
<gene>
    <name evidence="3" type="primary">glpQ1</name>
    <name evidence="3" type="ORF">Pla52o_46330</name>
</gene>
<keyword evidence="4" id="KW-1185">Reference proteome</keyword>
<dbReference type="PANTHER" id="PTHR46211:SF1">
    <property type="entry name" value="GLYCEROPHOSPHODIESTER PHOSPHODIESTERASE, CYTOPLASMIC"/>
    <property type="match status" value="1"/>
</dbReference>
<dbReference type="EC" id="3.1.4.46" evidence="3"/>
<dbReference type="CDD" id="cd08582">
    <property type="entry name" value="GDPD_like_2"/>
    <property type="match status" value="1"/>
</dbReference>
<dbReference type="AlphaFoldDB" id="A0A5C6CBB9"/>
<dbReference type="InterPro" id="IPR030395">
    <property type="entry name" value="GP_PDE_dom"/>
</dbReference>
<sequence precursor="true">MPSRLIPFFALLVSFSVSNLAISQMIVGHRGASYDAPENTLAAFQLAWDQNADGIEGDFYLTRDAKIVCIHDRDTKRTTGANLRVEDSTLAELRKLDAGQWKDPKWDSERIPTFAEVLQTVPEGRTFVIEIKSDRKLVPHLKTELDRLDHSKIKLLIICFDEHVIADCKRLLPEVKAHWLTGFKQNKDTQAWSPTADHISKVVKRSGADGVGMQGQTRVINADFIDSLKQNECDEFHVWTINSATDAKFFASLGAFGITTDRPAMIRDALEPVASR</sequence>
<accession>A0A5C6CBB9</accession>
<comment type="caution">
    <text evidence="3">The sequence shown here is derived from an EMBL/GenBank/DDBJ whole genome shotgun (WGS) entry which is preliminary data.</text>
</comment>
<dbReference type="PANTHER" id="PTHR46211">
    <property type="entry name" value="GLYCEROPHOSPHORYL DIESTER PHOSPHODIESTERASE"/>
    <property type="match status" value="1"/>
</dbReference>
<dbReference type="PROSITE" id="PS51704">
    <property type="entry name" value="GP_PDE"/>
    <property type="match status" value="1"/>
</dbReference>
<dbReference type="InterPro" id="IPR017946">
    <property type="entry name" value="PLC-like_Pdiesterase_TIM-brl"/>
</dbReference>
<dbReference type="Gene3D" id="3.20.20.190">
    <property type="entry name" value="Phosphatidylinositol (PI) phosphodiesterase"/>
    <property type="match status" value="1"/>
</dbReference>